<dbReference type="OrthoDB" id="9781845at2"/>
<dbReference type="Pfam" id="PF00015">
    <property type="entry name" value="MCPsignal"/>
    <property type="match status" value="1"/>
</dbReference>
<evidence type="ECO:0000256" key="8">
    <source>
        <dbReference type="ARBA" id="ARBA00023224"/>
    </source>
</evidence>
<dbReference type="PROSITE" id="PS50885">
    <property type="entry name" value="HAMP"/>
    <property type="match status" value="1"/>
</dbReference>
<dbReference type="Pfam" id="PF02203">
    <property type="entry name" value="TarH"/>
    <property type="match status" value="1"/>
</dbReference>
<dbReference type="PANTHER" id="PTHR32089">
    <property type="entry name" value="METHYL-ACCEPTING CHEMOTAXIS PROTEIN MCPB"/>
    <property type="match status" value="1"/>
</dbReference>
<dbReference type="Proteomes" id="UP000325302">
    <property type="component" value="Unassembled WGS sequence"/>
</dbReference>
<dbReference type="Pfam" id="PF00672">
    <property type="entry name" value="HAMP"/>
    <property type="match status" value="1"/>
</dbReference>
<dbReference type="GO" id="GO:0006935">
    <property type="term" value="P:chemotaxis"/>
    <property type="evidence" value="ECO:0007669"/>
    <property type="project" value="UniProtKB-KW"/>
</dbReference>
<evidence type="ECO:0000313" key="15">
    <source>
        <dbReference type="Proteomes" id="UP000325302"/>
    </source>
</evidence>
<evidence type="ECO:0000256" key="1">
    <source>
        <dbReference type="ARBA" id="ARBA00004651"/>
    </source>
</evidence>
<dbReference type="Gene3D" id="1.10.287.950">
    <property type="entry name" value="Methyl-accepting chemotaxis protein"/>
    <property type="match status" value="1"/>
</dbReference>
<dbReference type="InterPro" id="IPR003122">
    <property type="entry name" value="Tar_rcpt_lig-bd"/>
</dbReference>
<evidence type="ECO:0000256" key="11">
    <source>
        <dbReference type="SAM" id="Phobius"/>
    </source>
</evidence>
<keyword evidence="15" id="KW-1185">Reference proteome</keyword>
<dbReference type="AlphaFoldDB" id="A0A5A9VZ83"/>
<feature type="domain" description="Methyl-accepting transducer" evidence="12">
    <location>
        <begin position="270"/>
        <end position="506"/>
    </location>
</feature>
<dbReference type="SMART" id="SM00283">
    <property type="entry name" value="MA"/>
    <property type="match status" value="1"/>
</dbReference>
<name>A0A5A9VZ83_9GAMM</name>
<evidence type="ECO:0000259" key="12">
    <source>
        <dbReference type="PROSITE" id="PS50111"/>
    </source>
</evidence>
<keyword evidence="6 11" id="KW-1133">Transmembrane helix</keyword>
<feature type="transmembrane region" description="Helical" evidence="11">
    <location>
        <begin position="12"/>
        <end position="34"/>
    </location>
</feature>
<dbReference type="InterPro" id="IPR004089">
    <property type="entry name" value="MCPsignal_dom"/>
</dbReference>
<dbReference type="CDD" id="cd11386">
    <property type="entry name" value="MCP_signal"/>
    <property type="match status" value="1"/>
</dbReference>
<evidence type="ECO:0000256" key="9">
    <source>
        <dbReference type="ARBA" id="ARBA00029447"/>
    </source>
</evidence>
<dbReference type="SMART" id="SM00304">
    <property type="entry name" value="HAMP"/>
    <property type="match status" value="1"/>
</dbReference>
<comment type="subcellular location">
    <subcellularLocation>
        <location evidence="1">Cell membrane</location>
        <topology evidence="1">Multi-pass membrane protein</topology>
    </subcellularLocation>
</comment>
<evidence type="ECO:0000313" key="14">
    <source>
        <dbReference type="EMBL" id="KAA0873713.1"/>
    </source>
</evidence>
<keyword evidence="4" id="KW-0145">Chemotaxis</keyword>
<gene>
    <name evidence="14" type="ORF">E1H14_11720</name>
</gene>
<dbReference type="PANTHER" id="PTHR32089:SF112">
    <property type="entry name" value="LYSOZYME-LIKE PROTEIN-RELATED"/>
    <property type="match status" value="1"/>
</dbReference>
<keyword evidence="8 10" id="KW-0807">Transducer</keyword>
<evidence type="ECO:0000256" key="5">
    <source>
        <dbReference type="ARBA" id="ARBA00022692"/>
    </source>
</evidence>
<protein>
    <submittedName>
        <fullName evidence="14">Methyl-accepting chemotaxis protein</fullName>
    </submittedName>
</protein>
<dbReference type="PROSITE" id="PS50111">
    <property type="entry name" value="CHEMOTAXIS_TRANSDUC_2"/>
    <property type="match status" value="1"/>
</dbReference>
<dbReference type="GO" id="GO:0005886">
    <property type="term" value="C:plasma membrane"/>
    <property type="evidence" value="ECO:0007669"/>
    <property type="project" value="UniProtKB-SubCell"/>
</dbReference>
<keyword evidence="7 11" id="KW-0472">Membrane</keyword>
<dbReference type="FunFam" id="1.10.287.950:FF:000001">
    <property type="entry name" value="Methyl-accepting chemotaxis sensory transducer"/>
    <property type="match status" value="1"/>
</dbReference>
<keyword evidence="2" id="KW-1003">Cell membrane</keyword>
<reference evidence="14 15" key="1">
    <citation type="submission" date="2019-03" db="EMBL/GenBank/DDBJ databases">
        <title>Nitrincola sp. nov. isolated from an Indian soda lake.</title>
        <authorList>
            <person name="Joshi A."/>
            <person name="Thite S.V."/>
            <person name="Joseph N."/>
            <person name="Dhotre D."/>
            <person name="Moorthy M."/>
            <person name="Shouche Y.S."/>
        </authorList>
    </citation>
    <scope>NUCLEOTIDE SEQUENCE [LARGE SCALE GENOMIC DNA]</scope>
    <source>
        <strain evidence="14 15">MEB193</strain>
    </source>
</reference>
<dbReference type="InterPro" id="IPR003660">
    <property type="entry name" value="HAMP_dom"/>
</dbReference>
<evidence type="ECO:0000259" key="13">
    <source>
        <dbReference type="PROSITE" id="PS50885"/>
    </source>
</evidence>
<evidence type="ECO:0000256" key="6">
    <source>
        <dbReference type="ARBA" id="ARBA00022989"/>
    </source>
</evidence>
<dbReference type="EMBL" id="SMRS01000009">
    <property type="protein sequence ID" value="KAA0873713.1"/>
    <property type="molecule type" value="Genomic_DNA"/>
</dbReference>
<evidence type="ECO:0000256" key="2">
    <source>
        <dbReference type="ARBA" id="ARBA00022475"/>
    </source>
</evidence>
<accession>A0A5A9VZ83</accession>
<keyword evidence="5 11" id="KW-0812">Transmembrane</keyword>
<proteinExistence type="inferred from homology"/>
<evidence type="ECO:0000256" key="4">
    <source>
        <dbReference type="ARBA" id="ARBA00022500"/>
    </source>
</evidence>
<sequence length="542" mass="59647">MLSSFKISTRIWLLGGLPLLSLLLILIISFQMAAKKDALFNRLYHEHLQVMDDILSSQRLMQQTALDAMRRYRTGWSNQADTQAEVAQLLEQAKHHWHTYQQQRADEVDELNQSLDLAMQKAEKLYLDWLQPVGSDALAVKILNESSFNADIEAVLKPLNQQLNQLIRVQIQAADEVKLAAENLTAKTLTFGGALALALILFSSLWMFWVHASITGPLLRLRQHLLQVADSADLRGRTQIQGQDEVADAAQALDQMLEHFQLLIAEMSQAGQPLQQHATDMQTMSSDLRARVQRQGQDASAMARSMQEMNSAIHEVAEQTHAAVLSSQAAWDLSQEGATRVTEARRQMTQLAVDMDAASAVIRTLHLESSKISQVLSVIQTIAEQTNLLALNAAIEAARAGEAGRGFAVVADEVRSLSASTASATDSIRSIVESLQGQADIAVSAMESARQRAQEGVVMAERSDQALQAIRHSVDQITQSSSLISAATEEQRTVASHTLEGLQQLQGDISALDRDAQHSADISQALSQLANHLRSKIQHFRV</sequence>
<dbReference type="RefSeq" id="WP_149391672.1">
    <property type="nucleotide sequence ID" value="NZ_SMRS01000009.1"/>
</dbReference>
<organism evidence="14 15">
    <name type="scientific">Nitrincola tapanii</name>
    <dbReference type="NCBI Taxonomy" id="1708751"/>
    <lineage>
        <taxon>Bacteria</taxon>
        <taxon>Pseudomonadati</taxon>
        <taxon>Pseudomonadota</taxon>
        <taxon>Gammaproteobacteria</taxon>
        <taxon>Oceanospirillales</taxon>
        <taxon>Oceanospirillaceae</taxon>
        <taxon>Nitrincola</taxon>
    </lineage>
</organism>
<evidence type="ECO:0000256" key="7">
    <source>
        <dbReference type="ARBA" id="ARBA00023136"/>
    </source>
</evidence>
<dbReference type="GO" id="GO:0007165">
    <property type="term" value="P:signal transduction"/>
    <property type="evidence" value="ECO:0007669"/>
    <property type="project" value="UniProtKB-KW"/>
</dbReference>
<comment type="caution">
    <text evidence="14">The sequence shown here is derived from an EMBL/GenBank/DDBJ whole genome shotgun (WGS) entry which is preliminary data.</text>
</comment>
<feature type="transmembrane region" description="Helical" evidence="11">
    <location>
        <begin position="188"/>
        <end position="209"/>
    </location>
</feature>
<dbReference type="SUPFAM" id="SSF58104">
    <property type="entry name" value="Methyl-accepting chemotaxis protein (MCP) signaling domain"/>
    <property type="match status" value="1"/>
</dbReference>
<evidence type="ECO:0000256" key="10">
    <source>
        <dbReference type="PROSITE-ProRule" id="PRU00284"/>
    </source>
</evidence>
<keyword evidence="3" id="KW-0488">Methylation</keyword>
<comment type="similarity">
    <text evidence="9">Belongs to the methyl-accepting chemotaxis (MCP) protein family.</text>
</comment>
<evidence type="ECO:0000256" key="3">
    <source>
        <dbReference type="ARBA" id="ARBA00022481"/>
    </source>
</evidence>
<feature type="domain" description="HAMP" evidence="13">
    <location>
        <begin position="212"/>
        <end position="265"/>
    </location>
</feature>